<feature type="transmembrane region" description="Helical" evidence="1">
    <location>
        <begin position="18"/>
        <end position="36"/>
    </location>
</feature>
<protein>
    <submittedName>
        <fullName evidence="2">Uncharacterized protein</fullName>
    </submittedName>
</protein>
<reference evidence="3" key="1">
    <citation type="submission" date="2017-09" db="EMBL/GenBank/DDBJ databases">
        <title>The Reconstruction of 2,631 Draft Metagenome-Assembled Genomes from the Global Oceans.</title>
        <authorList>
            <person name="Tully B.J."/>
            <person name="Graham E.D."/>
            <person name="Heidelberg J.F."/>
        </authorList>
    </citation>
    <scope>NUCLEOTIDE SEQUENCE [LARGE SCALE GENOMIC DNA]</scope>
</reference>
<dbReference type="AlphaFoldDB" id="A0A2D6M031"/>
<organism evidence="2 3">
    <name type="scientific">Candidatus Iainarchaeum sp</name>
    <dbReference type="NCBI Taxonomy" id="3101447"/>
    <lineage>
        <taxon>Archaea</taxon>
        <taxon>Candidatus Iainarchaeota</taxon>
        <taxon>Candidatus Iainarchaeia</taxon>
        <taxon>Candidatus Iainarchaeales</taxon>
        <taxon>Candidatus Iainarchaeaceae</taxon>
        <taxon>Candidatus Iainarchaeum</taxon>
    </lineage>
</organism>
<evidence type="ECO:0000256" key="1">
    <source>
        <dbReference type="SAM" id="Phobius"/>
    </source>
</evidence>
<gene>
    <name evidence="2" type="ORF">CL943_00570</name>
</gene>
<accession>A0A2D6M031</accession>
<evidence type="ECO:0000313" key="2">
    <source>
        <dbReference type="EMBL" id="MAG21785.1"/>
    </source>
</evidence>
<dbReference type="EMBL" id="NZBU01000002">
    <property type="protein sequence ID" value="MAG21785.1"/>
    <property type="molecule type" value="Genomic_DNA"/>
</dbReference>
<keyword evidence="1" id="KW-0812">Transmembrane</keyword>
<dbReference type="Proteomes" id="UP000226592">
    <property type="component" value="Unassembled WGS sequence"/>
</dbReference>
<proteinExistence type="predicted"/>
<keyword evidence="1" id="KW-0472">Membrane</keyword>
<sequence>MEDIKPIEKTTGKKSKSFFLKGGALSALIGGILFAAGHSLAIAFIAAAVVFLVITAFFGSLFS</sequence>
<feature type="transmembrane region" description="Helical" evidence="1">
    <location>
        <begin position="42"/>
        <end position="62"/>
    </location>
</feature>
<keyword evidence="1" id="KW-1133">Transmembrane helix</keyword>
<evidence type="ECO:0000313" key="3">
    <source>
        <dbReference type="Proteomes" id="UP000226592"/>
    </source>
</evidence>
<name>A0A2D6M031_9ARCH</name>
<comment type="caution">
    <text evidence="2">The sequence shown here is derived from an EMBL/GenBank/DDBJ whole genome shotgun (WGS) entry which is preliminary data.</text>
</comment>